<dbReference type="Gene3D" id="2.20.230.10">
    <property type="entry name" value="Resuscitation-promoting factor rpfb"/>
    <property type="match status" value="1"/>
</dbReference>
<reference evidence="6 7" key="1">
    <citation type="submission" date="2023-07" db="EMBL/GenBank/DDBJ databases">
        <title>Sequencing the genomes of 1000 actinobacteria strains.</title>
        <authorList>
            <person name="Klenk H.-P."/>
        </authorList>
    </citation>
    <scope>NUCLEOTIDE SEQUENCE [LARGE SCALE GENOMIC DNA]</scope>
    <source>
        <strain evidence="6 7">DSM 14555</strain>
    </source>
</reference>
<dbReference type="Pfam" id="PF06737">
    <property type="entry name" value="Transglycosylas"/>
    <property type="match status" value="1"/>
</dbReference>
<evidence type="ECO:0000256" key="2">
    <source>
        <dbReference type="ARBA" id="ARBA00022729"/>
    </source>
</evidence>
<dbReference type="EMBL" id="JAVDQF010000001">
    <property type="protein sequence ID" value="MDR6269029.1"/>
    <property type="molecule type" value="Genomic_DNA"/>
</dbReference>
<comment type="similarity">
    <text evidence="1">Belongs to the transglycosylase family. Rpf subfamily.</text>
</comment>
<sequence>MVTNFFTSNGKLSWLKIGGQSLVLIALVVGLVGFVSANKTVTVTVNGTETAVQTFGGSVKDVLQRANVTTKSEDKVFPALESSVANGTVITVNTAKDVKVTLDGAQQVVQTNAGKVSELVSQLGVTAAAVVNVGKDAPLASEGAQLSISTPKKVQVVVDGKASAQTTTAPTVADVLSAANVAVAAGDITSVPESAPVVANMVIKVSRVKADGQITVTEDIPFQTEQTVDPEAFKDEKKTTREGVLGKVEKSFNVVTLDGREVSRTQTGETVKLQPVAKKVTVGGKDRPAAPVGGNTGAVPPATANDAMWDRIAQCESSGNWSINTGNGYYGGLQFNTQSWLANGGGQYAPRADLASREQQIAVANTYYAKAGLAPWGCKG</sequence>
<evidence type="ECO:0000256" key="1">
    <source>
        <dbReference type="ARBA" id="ARBA00010830"/>
    </source>
</evidence>
<dbReference type="InterPro" id="IPR011098">
    <property type="entry name" value="G5_dom"/>
</dbReference>
<evidence type="ECO:0000313" key="6">
    <source>
        <dbReference type="EMBL" id="MDR6269029.1"/>
    </source>
</evidence>
<comment type="caution">
    <text evidence="6">The sequence shown here is derived from an EMBL/GenBank/DDBJ whole genome shotgun (WGS) entry which is preliminary data.</text>
</comment>
<dbReference type="SUPFAM" id="SSF53955">
    <property type="entry name" value="Lysozyme-like"/>
    <property type="match status" value="1"/>
</dbReference>
<feature type="domain" description="G5" evidence="5">
    <location>
        <begin position="205"/>
        <end position="286"/>
    </location>
</feature>
<dbReference type="RefSeq" id="WP_374709679.1">
    <property type="nucleotide sequence ID" value="NZ_BAAAHY010000001.1"/>
</dbReference>
<keyword evidence="7" id="KW-1185">Reference proteome</keyword>
<keyword evidence="2" id="KW-0732">Signal</keyword>
<dbReference type="InterPro" id="IPR007137">
    <property type="entry name" value="DUF348"/>
</dbReference>
<evidence type="ECO:0000313" key="7">
    <source>
        <dbReference type="Proteomes" id="UP001185069"/>
    </source>
</evidence>
<gene>
    <name evidence="6" type="ORF">JOE69_001267</name>
</gene>
<dbReference type="Pfam" id="PF03990">
    <property type="entry name" value="DUF348"/>
    <property type="match status" value="3"/>
</dbReference>
<proteinExistence type="inferred from homology"/>
<evidence type="ECO:0000259" key="5">
    <source>
        <dbReference type="PROSITE" id="PS51109"/>
    </source>
</evidence>
<dbReference type="SMART" id="SM01208">
    <property type="entry name" value="G5"/>
    <property type="match status" value="1"/>
</dbReference>
<evidence type="ECO:0000256" key="4">
    <source>
        <dbReference type="SAM" id="MobiDB-lite"/>
    </source>
</evidence>
<dbReference type="PROSITE" id="PS51109">
    <property type="entry name" value="G5"/>
    <property type="match status" value="1"/>
</dbReference>
<dbReference type="Gene3D" id="1.10.530.10">
    <property type="match status" value="1"/>
</dbReference>
<evidence type="ECO:0000256" key="3">
    <source>
        <dbReference type="ARBA" id="ARBA00022801"/>
    </source>
</evidence>
<name>A0ABU1J9D6_9MICC</name>
<accession>A0ABU1J9D6</accession>
<feature type="region of interest" description="Disordered" evidence="4">
    <location>
        <begin position="280"/>
        <end position="299"/>
    </location>
</feature>
<dbReference type="Proteomes" id="UP001185069">
    <property type="component" value="Unassembled WGS sequence"/>
</dbReference>
<dbReference type="InterPro" id="IPR010618">
    <property type="entry name" value="RPF"/>
</dbReference>
<dbReference type="CDD" id="cd13925">
    <property type="entry name" value="RPF"/>
    <property type="match status" value="1"/>
</dbReference>
<organism evidence="6 7">
    <name type="scientific">Arthrobacter russicus</name>
    <dbReference type="NCBI Taxonomy" id="172040"/>
    <lineage>
        <taxon>Bacteria</taxon>
        <taxon>Bacillati</taxon>
        <taxon>Actinomycetota</taxon>
        <taxon>Actinomycetes</taxon>
        <taxon>Micrococcales</taxon>
        <taxon>Micrococcaceae</taxon>
        <taxon>Arthrobacter</taxon>
    </lineage>
</organism>
<dbReference type="InterPro" id="IPR023346">
    <property type="entry name" value="Lysozyme-like_dom_sf"/>
</dbReference>
<protein>
    <submittedName>
        <fullName evidence="6">Uncharacterized protein YabE (DUF348 family)</fullName>
    </submittedName>
</protein>
<keyword evidence="3" id="KW-0378">Hydrolase</keyword>
<dbReference type="Pfam" id="PF07501">
    <property type="entry name" value="G5"/>
    <property type="match status" value="1"/>
</dbReference>